<dbReference type="AlphaFoldDB" id="A0A9X1AHE4"/>
<name>A0A9X1AHE4_9HYPH</name>
<accession>A0A9X1AHE4</accession>
<dbReference type="InterPro" id="IPR010982">
    <property type="entry name" value="Lambda_DNA-bd_dom_sf"/>
</dbReference>
<organism evidence="1 2">
    <name type="scientific">Aminobacter anthyllidis</name>
    <dbReference type="NCBI Taxonomy" id="1035067"/>
    <lineage>
        <taxon>Bacteria</taxon>
        <taxon>Pseudomonadati</taxon>
        <taxon>Pseudomonadota</taxon>
        <taxon>Alphaproteobacteria</taxon>
        <taxon>Hyphomicrobiales</taxon>
        <taxon>Phyllobacteriaceae</taxon>
        <taxon>Aminobacter</taxon>
    </lineage>
</organism>
<dbReference type="EMBL" id="JAFLWW010000013">
    <property type="protein sequence ID" value="MBT1159712.1"/>
    <property type="molecule type" value="Genomic_DNA"/>
</dbReference>
<reference evidence="1" key="2">
    <citation type="submission" date="2021-03" db="EMBL/GenBank/DDBJ databases">
        <authorList>
            <person name="Artuso I."/>
            <person name="Turrini P."/>
            <person name="Pirolo M."/>
            <person name="Lugli G.A."/>
            <person name="Ventura M."/>
            <person name="Visca P."/>
        </authorList>
    </citation>
    <scope>NUCLEOTIDE SEQUENCE</scope>
    <source>
        <strain evidence="1">LMG 26462</strain>
    </source>
</reference>
<gene>
    <name evidence="1" type="ORF">J1C56_29605</name>
</gene>
<evidence type="ECO:0000313" key="2">
    <source>
        <dbReference type="Proteomes" id="UP001138921"/>
    </source>
</evidence>
<comment type="caution">
    <text evidence="1">The sequence shown here is derived from an EMBL/GenBank/DDBJ whole genome shotgun (WGS) entry which is preliminary data.</text>
</comment>
<keyword evidence="2" id="KW-1185">Reference proteome</keyword>
<dbReference type="GO" id="GO:0003677">
    <property type="term" value="F:DNA binding"/>
    <property type="evidence" value="ECO:0007669"/>
    <property type="project" value="InterPro"/>
</dbReference>
<dbReference type="Proteomes" id="UP001138921">
    <property type="component" value="Unassembled WGS sequence"/>
</dbReference>
<proteinExistence type="predicted"/>
<evidence type="ECO:0000313" key="1">
    <source>
        <dbReference type="EMBL" id="MBT1159712.1"/>
    </source>
</evidence>
<dbReference type="RefSeq" id="WP_214393516.1">
    <property type="nucleotide sequence ID" value="NZ_JAFLWW010000013.1"/>
</dbReference>
<protein>
    <submittedName>
        <fullName evidence="1">XRE family transcriptional regulator</fullName>
    </submittedName>
</protein>
<reference evidence="1" key="1">
    <citation type="journal article" date="2021" name="Microorganisms">
        <title>Phylogenomic Reconstruction and Metabolic Potential of the Genus Aminobacter.</title>
        <authorList>
            <person name="Artuso I."/>
            <person name="Turrini P."/>
            <person name="Pirolo M."/>
            <person name="Lugli G.A."/>
            <person name="Ventura M."/>
            <person name="Visca P."/>
        </authorList>
    </citation>
    <scope>NUCLEOTIDE SEQUENCE</scope>
    <source>
        <strain evidence="1">LMG 26462</strain>
    </source>
</reference>
<dbReference type="Gene3D" id="1.10.260.40">
    <property type="entry name" value="lambda repressor-like DNA-binding domains"/>
    <property type="match status" value="1"/>
</dbReference>
<sequence>MITGSMCRAARALVEISRSRLAAASHVEEAVIEAFERKIGVPSDAAISALETALETFGAVFIPEEGANGAGVRLKFSRSVTRRLSTLEGEGGPAASDEVP</sequence>